<dbReference type="PROSITE" id="PS00061">
    <property type="entry name" value="ADH_SHORT"/>
    <property type="match status" value="1"/>
</dbReference>
<dbReference type="InterPro" id="IPR002347">
    <property type="entry name" value="SDR_fam"/>
</dbReference>
<dbReference type="Pfam" id="PF00106">
    <property type="entry name" value="adh_short"/>
    <property type="match status" value="1"/>
</dbReference>
<evidence type="ECO:0000256" key="1">
    <source>
        <dbReference type="ARBA" id="ARBA00006484"/>
    </source>
</evidence>
<dbReference type="InterPro" id="IPR020904">
    <property type="entry name" value="Sc_DH/Rdtase_CS"/>
</dbReference>
<dbReference type="RefSeq" id="WP_231438512.1">
    <property type="nucleotide sequence ID" value="NZ_JAJOMB010000001.1"/>
</dbReference>
<reference evidence="4" key="1">
    <citation type="submission" date="2021-11" db="EMBL/GenBank/DDBJ databases">
        <title>Streptomyces corallinus and Kineosporia corallina sp. nov., two new coral-derived marine actinobacteria.</title>
        <authorList>
            <person name="Buangrab K."/>
            <person name="Sutthacheep M."/>
            <person name="Yeemin T."/>
            <person name="Harunari E."/>
            <person name="Igarashi Y."/>
            <person name="Sripreechasak P."/>
            <person name="Kanchanasin P."/>
            <person name="Tanasupawat S."/>
            <person name="Phongsopitanun W."/>
        </authorList>
    </citation>
    <scope>NUCLEOTIDE SEQUENCE</scope>
    <source>
        <strain evidence="4">JCM 31032</strain>
    </source>
</reference>
<dbReference type="Proteomes" id="UP001138997">
    <property type="component" value="Unassembled WGS sequence"/>
</dbReference>
<comment type="similarity">
    <text evidence="1 2">Belongs to the short-chain dehydrogenases/reductases (SDR) family.</text>
</comment>
<evidence type="ECO:0000313" key="5">
    <source>
        <dbReference type="Proteomes" id="UP001138997"/>
    </source>
</evidence>
<dbReference type="PANTHER" id="PTHR43976">
    <property type="entry name" value="SHORT CHAIN DEHYDROGENASE"/>
    <property type="match status" value="1"/>
</dbReference>
<evidence type="ECO:0000313" key="4">
    <source>
        <dbReference type="EMBL" id="MCD5309588.1"/>
    </source>
</evidence>
<keyword evidence="5" id="KW-1185">Reference proteome</keyword>
<dbReference type="InterPro" id="IPR057326">
    <property type="entry name" value="KR_dom"/>
</dbReference>
<dbReference type="PRINTS" id="PR00080">
    <property type="entry name" value="SDRFAMILY"/>
</dbReference>
<gene>
    <name evidence="4" type="ORF">LR394_01680</name>
</gene>
<dbReference type="InterPro" id="IPR036291">
    <property type="entry name" value="NAD(P)-bd_dom_sf"/>
</dbReference>
<evidence type="ECO:0000259" key="3">
    <source>
        <dbReference type="SMART" id="SM00822"/>
    </source>
</evidence>
<sequence>MRSTDPRTVLITGASSGFGRLTTETLARRGHRVFAGLRDLEGRNQPAAAELRALAQAEQLDLQVLEIDVTDDASVAAAVLDLTETAGRLDVVINNAGRNFAGPLEAYTAAEAQQQFEVNTLGALRVNNAAIPYLRAQGHGALIQVGSLSAWLTPPFNGLYAASKAALRSLTEAWHHELAPYGIESVIIEPASYPTNIGGNAAMPADQERLALYGETLNSFVSDIVRHSTEQADRIGPASQVSDALATLVETPQGKRPLRTLVAPKAQFSAIEAVHEKATEALQVVADDMGIGAYLALR</sequence>
<dbReference type="AlphaFoldDB" id="A0A9X1NAR5"/>
<feature type="domain" description="Ketoreductase" evidence="3">
    <location>
        <begin position="7"/>
        <end position="190"/>
    </location>
</feature>
<dbReference type="PRINTS" id="PR00081">
    <property type="entry name" value="GDHRDH"/>
</dbReference>
<dbReference type="EMBL" id="JAJOMB010000001">
    <property type="protein sequence ID" value="MCD5309588.1"/>
    <property type="molecule type" value="Genomic_DNA"/>
</dbReference>
<dbReference type="SUPFAM" id="SSF51735">
    <property type="entry name" value="NAD(P)-binding Rossmann-fold domains"/>
    <property type="match status" value="1"/>
</dbReference>
<dbReference type="PANTHER" id="PTHR43976:SF9">
    <property type="entry name" value="OXIDOREDUCTASE"/>
    <property type="match status" value="1"/>
</dbReference>
<dbReference type="InterPro" id="IPR051911">
    <property type="entry name" value="SDR_oxidoreductase"/>
</dbReference>
<organism evidence="4 5">
    <name type="scientific">Kineosporia babensis</name>
    <dbReference type="NCBI Taxonomy" id="499548"/>
    <lineage>
        <taxon>Bacteria</taxon>
        <taxon>Bacillati</taxon>
        <taxon>Actinomycetota</taxon>
        <taxon>Actinomycetes</taxon>
        <taxon>Kineosporiales</taxon>
        <taxon>Kineosporiaceae</taxon>
        <taxon>Kineosporia</taxon>
    </lineage>
</organism>
<accession>A0A9X1NAR5</accession>
<evidence type="ECO:0000256" key="2">
    <source>
        <dbReference type="RuleBase" id="RU000363"/>
    </source>
</evidence>
<dbReference type="CDD" id="cd05374">
    <property type="entry name" value="17beta-HSD-like_SDR_c"/>
    <property type="match status" value="1"/>
</dbReference>
<protein>
    <submittedName>
        <fullName evidence="4">SDR family oxidoreductase</fullName>
    </submittedName>
</protein>
<dbReference type="SMART" id="SM00822">
    <property type="entry name" value="PKS_KR"/>
    <property type="match status" value="1"/>
</dbReference>
<name>A0A9X1NAR5_9ACTN</name>
<comment type="caution">
    <text evidence="4">The sequence shown here is derived from an EMBL/GenBank/DDBJ whole genome shotgun (WGS) entry which is preliminary data.</text>
</comment>
<proteinExistence type="inferred from homology"/>
<dbReference type="Gene3D" id="3.40.50.720">
    <property type="entry name" value="NAD(P)-binding Rossmann-like Domain"/>
    <property type="match status" value="1"/>
</dbReference>